<feature type="compositionally biased region" description="Acidic residues" evidence="1">
    <location>
        <begin position="51"/>
        <end position="62"/>
    </location>
</feature>
<dbReference type="Proteomes" id="UP000183585">
    <property type="component" value="Unassembled WGS sequence"/>
</dbReference>
<gene>
    <name evidence="2" type="ORF">GA0070563_113174</name>
</gene>
<proteinExistence type="predicted"/>
<dbReference type="AlphaFoldDB" id="A0A1C5AJR9"/>
<organism evidence="2 3">
    <name type="scientific">Micromonospora carbonacea</name>
    <dbReference type="NCBI Taxonomy" id="47853"/>
    <lineage>
        <taxon>Bacteria</taxon>
        <taxon>Bacillati</taxon>
        <taxon>Actinomycetota</taxon>
        <taxon>Actinomycetes</taxon>
        <taxon>Micromonosporales</taxon>
        <taxon>Micromonosporaceae</taxon>
        <taxon>Micromonospora</taxon>
    </lineage>
</organism>
<dbReference type="STRING" id="47853.TK50_30285"/>
<dbReference type="EMBL" id="FMCT01000013">
    <property type="protein sequence ID" value="SCF45475.1"/>
    <property type="molecule type" value="Genomic_DNA"/>
</dbReference>
<reference evidence="3" key="1">
    <citation type="submission" date="2016-06" db="EMBL/GenBank/DDBJ databases">
        <authorList>
            <person name="Varghese N."/>
            <person name="Submissions Spin"/>
        </authorList>
    </citation>
    <scope>NUCLEOTIDE SEQUENCE [LARGE SCALE GENOMIC DNA]</scope>
    <source>
        <strain evidence="3">DSM 43168</strain>
    </source>
</reference>
<feature type="region of interest" description="Disordered" evidence="1">
    <location>
        <begin position="1"/>
        <end position="68"/>
    </location>
</feature>
<protein>
    <submittedName>
        <fullName evidence="2">Uncharacterized protein</fullName>
    </submittedName>
</protein>
<evidence type="ECO:0000313" key="3">
    <source>
        <dbReference type="Proteomes" id="UP000183585"/>
    </source>
</evidence>
<keyword evidence="3" id="KW-1185">Reference proteome</keyword>
<evidence type="ECO:0000256" key="1">
    <source>
        <dbReference type="SAM" id="MobiDB-lite"/>
    </source>
</evidence>
<evidence type="ECO:0000313" key="2">
    <source>
        <dbReference type="EMBL" id="SCF45475.1"/>
    </source>
</evidence>
<sequence>MSRHDEPNEYGFAGGATAPEPPAGGRPDEQDLAEEVAVPGDDLTGPVSDALSEETEQAEDDGPAGRRR</sequence>
<dbReference type="RefSeq" id="WP_074477309.1">
    <property type="nucleotide sequence ID" value="NZ_FMCT01000013.1"/>
</dbReference>
<name>A0A1C5AJR9_9ACTN</name>
<accession>A0A1C5AJR9</accession>